<feature type="transmembrane region" description="Helical" evidence="1">
    <location>
        <begin position="50"/>
        <end position="68"/>
    </location>
</feature>
<keyword evidence="1" id="KW-0472">Membrane</keyword>
<evidence type="ECO:0000313" key="3">
    <source>
        <dbReference type="Proteomes" id="UP000244005"/>
    </source>
</evidence>
<accession>A0A2R6WCC9</accession>
<dbReference type="Proteomes" id="UP000244005">
    <property type="component" value="Unassembled WGS sequence"/>
</dbReference>
<dbReference type="AlphaFoldDB" id="A0A2R6WCC9"/>
<dbReference type="EMBL" id="KZ772782">
    <property type="protein sequence ID" value="PTQ31514.1"/>
    <property type="molecule type" value="Genomic_DNA"/>
</dbReference>
<keyword evidence="3" id="KW-1185">Reference proteome</keyword>
<feature type="transmembrane region" description="Helical" evidence="1">
    <location>
        <begin position="80"/>
        <end position="102"/>
    </location>
</feature>
<dbReference type="Gramene" id="Mp8g13270.1">
    <property type="protein sequence ID" value="Mp8g13270.1.cds1"/>
    <property type="gene ID" value="Mp8g13270"/>
</dbReference>
<evidence type="ECO:0000313" key="2">
    <source>
        <dbReference type="EMBL" id="PTQ31514.1"/>
    </source>
</evidence>
<sequence>MTTSVVKSDDGRSLWSSISLVDGMQVLYASNRSDGDIARELAPLPYCTLSRYYTLLQLIVLLLLQLLPSSCGTRGEPRPIYTPGSLCLPLLFIKCLVFGFAFDS</sequence>
<name>A0A2R6WCC9_MARPO</name>
<keyword evidence="1" id="KW-0812">Transmembrane</keyword>
<evidence type="ECO:0000256" key="1">
    <source>
        <dbReference type="SAM" id="Phobius"/>
    </source>
</evidence>
<organism evidence="2 3">
    <name type="scientific">Marchantia polymorpha</name>
    <name type="common">Common liverwort</name>
    <name type="synonym">Marchantia aquatica</name>
    <dbReference type="NCBI Taxonomy" id="3197"/>
    <lineage>
        <taxon>Eukaryota</taxon>
        <taxon>Viridiplantae</taxon>
        <taxon>Streptophyta</taxon>
        <taxon>Embryophyta</taxon>
        <taxon>Marchantiophyta</taxon>
        <taxon>Marchantiopsida</taxon>
        <taxon>Marchantiidae</taxon>
        <taxon>Marchantiales</taxon>
        <taxon>Marchantiaceae</taxon>
        <taxon>Marchantia</taxon>
    </lineage>
</organism>
<protein>
    <submittedName>
        <fullName evidence="2">Uncharacterized protein</fullName>
    </submittedName>
</protein>
<gene>
    <name evidence="2" type="ORF">MARPO_0110s0008</name>
</gene>
<proteinExistence type="predicted"/>
<keyword evidence="1" id="KW-1133">Transmembrane helix</keyword>
<reference evidence="3" key="1">
    <citation type="journal article" date="2017" name="Cell">
        <title>Insights into land plant evolution garnered from the Marchantia polymorpha genome.</title>
        <authorList>
            <person name="Bowman J.L."/>
            <person name="Kohchi T."/>
            <person name="Yamato K.T."/>
            <person name="Jenkins J."/>
            <person name="Shu S."/>
            <person name="Ishizaki K."/>
            <person name="Yamaoka S."/>
            <person name="Nishihama R."/>
            <person name="Nakamura Y."/>
            <person name="Berger F."/>
            <person name="Adam C."/>
            <person name="Aki S.S."/>
            <person name="Althoff F."/>
            <person name="Araki T."/>
            <person name="Arteaga-Vazquez M.A."/>
            <person name="Balasubrmanian S."/>
            <person name="Barry K."/>
            <person name="Bauer D."/>
            <person name="Boehm C.R."/>
            <person name="Briginshaw L."/>
            <person name="Caballero-Perez J."/>
            <person name="Catarino B."/>
            <person name="Chen F."/>
            <person name="Chiyoda S."/>
            <person name="Chovatia M."/>
            <person name="Davies K.M."/>
            <person name="Delmans M."/>
            <person name="Demura T."/>
            <person name="Dierschke T."/>
            <person name="Dolan L."/>
            <person name="Dorantes-Acosta A.E."/>
            <person name="Eklund D.M."/>
            <person name="Florent S.N."/>
            <person name="Flores-Sandoval E."/>
            <person name="Fujiyama A."/>
            <person name="Fukuzawa H."/>
            <person name="Galik B."/>
            <person name="Grimanelli D."/>
            <person name="Grimwood J."/>
            <person name="Grossniklaus U."/>
            <person name="Hamada T."/>
            <person name="Haseloff J."/>
            <person name="Hetherington A.J."/>
            <person name="Higo A."/>
            <person name="Hirakawa Y."/>
            <person name="Hundley H.N."/>
            <person name="Ikeda Y."/>
            <person name="Inoue K."/>
            <person name="Inoue S.I."/>
            <person name="Ishida S."/>
            <person name="Jia Q."/>
            <person name="Kakita M."/>
            <person name="Kanazawa T."/>
            <person name="Kawai Y."/>
            <person name="Kawashima T."/>
            <person name="Kennedy M."/>
            <person name="Kinose K."/>
            <person name="Kinoshita T."/>
            <person name="Kohara Y."/>
            <person name="Koide E."/>
            <person name="Komatsu K."/>
            <person name="Kopischke S."/>
            <person name="Kubo M."/>
            <person name="Kyozuka J."/>
            <person name="Lagercrantz U."/>
            <person name="Lin S.S."/>
            <person name="Lindquist E."/>
            <person name="Lipzen A.M."/>
            <person name="Lu C.W."/>
            <person name="De Luna E."/>
            <person name="Martienssen R.A."/>
            <person name="Minamino N."/>
            <person name="Mizutani M."/>
            <person name="Mizutani M."/>
            <person name="Mochizuki N."/>
            <person name="Monte I."/>
            <person name="Mosher R."/>
            <person name="Nagasaki H."/>
            <person name="Nakagami H."/>
            <person name="Naramoto S."/>
            <person name="Nishitani K."/>
            <person name="Ohtani M."/>
            <person name="Okamoto T."/>
            <person name="Okumura M."/>
            <person name="Phillips J."/>
            <person name="Pollak B."/>
            <person name="Reinders A."/>
            <person name="Rovekamp M."/>
            <person name="Sano R."/>
            <person name="Sawa S."/>
            <person name="Schmid M.W."/>
            <person name="Shirakawa M."/>
            <person name="Solano R."/>
            <person name="Spunde A."/>
            <person name="Suetsugu N."/>
            <person name="Sugano S."/>
            <person name="Sugiyama A."/>
            <person name="Sun R."/>
            <person name="Suzuki Y."/>
            <person name="Takenaka M."/>
            <person name="Takezawa D."/>
            <person name="Tomogane H."/>
            <person name="Tsuzuki M."/>
            <person name="Ueda T."/>
            <person name="Umeda M."/>
            <person name="Ward J.M."/>
            <person name="Watanabe Y."/>
            <person name="Yazaki K."/>
            <person name="Yokoyama R."/>
            <person name="Yoshitake Y."/>
            <person name="Yotsui I."/>
            <person name="Zachgo S."/>
            <person name="Schmutz J."/>
        </authorList>
    </citation>
    <scope>NUCLEOTIDE SEQUENCE [LARGE SCALE GENOMIC DNA]</scope>
    <source>
        <strain evidence="3">Tak-1</strain>
    </source>
</reference>